<dbReference type="EMBL" id="JEMT01028394">
    <property type="protein sequence ID" value="EXX54912.1"/>
    <property type="molecule type" value="Genomic_DNA"/>
</dbReference>
<evidence type="ECO:0000313" key="2">
    <source>
        <dbReference type="Proteomes" id="UP000022910"/>
    </source>
</evidence>
<dbReference type="InterPro" id="IPR032675">
    <property type="entry name" value="LRR_dom_sf"/>
</dbReference>
<dbReference type="SUPFAM" id="SSF52047">
    <property type="entry name" value="RNI-like"/>
    <property type="match status" value="1"/>
</dbReference>
<keyword evidence="2" id="KW-1185">Reference proteome</keyword>
<evidence type="ECO:0000313" key="1">
    <source>
        <dbReference type="EMBL" id="EXX54912.1"/>
    </source>
</evidence>
<protein>
    <submittedName>
        <fullName evidence="1">Uncharacterized protein</fullName>
    </submittedName>
</protein>
<accession>A0A015ICM9</accession>
<dbReference type="Proteomes" id="UP000022910">
    <property type="component" value="Unassembled WGS sequence"/>
</dbReference>
<name>A0A015ICM9_RHIIW</name>
<dbReference type="OrthoDB" id="2306823at2759"/>
<proteinExistence type="predicted"/>
<comment type="caution">
    <text evidence="1">The sequence shown here is derived from an EMBL/GenBank/DDBJ whole genome shotgun (WGS) entry which is preliminary data.</text>
</comment>
<dbReference type="HOGENOM" id="CLU_028913_7_3_1"/>
<dbReference type="Gene3D" id="3.80.10.10">
    <property type="entry name" value="Ribonuclease Inhibitor"/>
    <property type="match status" value="1"/>
</dbReference>
<sequence>MPYCYCFNVIVKLFKNQSTTPVPTLPTECMEKIFLHVGLKEELFSCLLVNKYWCKNVLPLLWANPFDGLESSKINNFKLIRMYLACLDNKELNSLNSYLKHHNISLSISSKPLHDYTSFLEEFSYKKLELAVSFFLHEWHNRDYNIDYKEEIIFYLSSSIYTLFMSQATNLKSLKIDQHFRRLDIPDISTFSKIQPVITLSKITKFQLDYEKPVSNNLNNFLEILPKYSTEIKSMEFKITSFEYKFDIIKLIGNIIKLQNCLENFSLTGVQNCVEDLMPELHSKSDTLINVKFRNVHFTEHSLSLLSNFNNLKHFEIWYCDGLSSNSCKILLSGDFPNLKRLHLGCSENQDLITAFLDKIGPSIIQLGLNIITDGTIKAILNNCTNLKDLQIIDYHPMDHPGFFKLFHGLKGLERLRIKISPDNKHYEKMILWARIGAHDLPISLKYLKLECGLPIYQLKRFLDPRNNKVTPHLSTLIINDLNFDYSHMEVISDFVKKRGILKVLGIGGPTKFSWRTLREFKTLREKYRVHIIPKDDLDQW</sequence>
<reference evidence="1 2" key="1">
    <citation type="submission" date="2014-02" db="EMBL/GenBank/DDBJ databases">
        <title>Single nucleus genome sequencing reveals high similarity among nuclei of an endomycorrhizal fungus.</title>
        <authorList>
            <person name="Lin K."/>
            <person name="Geurts R."/>
            <person name="Zhang Z."/>
            <person name="Limpens E."/>
            <person name="Saunders D.G."/>
            <person name="Mu D."/>
            <person name="Pang E."/>
            <person name="Cao H."/>
            <person name="Cha H."/>
            <person name="Lin T."/>
            <person name="Zhou Q."/>
            <person name="Shang Y."/>
            <person name="Li Y."/>
            <person name="Ivanov S."/>
            <person name="Sharma T."/>
            <person name="Velzen R.V."/>
            <person name="Ruijter N.D."/>
            <person name="Aanen D.K."/>
            <person name="Win J."/>
            <person name="Kamoun S."/>
            <person name="Bisseling T."/>
            <person name="Huang S."/>
        </authorList>
    </citation>
    <scope>NUCLEOTIDE SEQUENCE [LARGE SCALE GENOMIC DNA]</scope>
    <source>
        <strain evidence="2">DAOM197198w</strain>
    </source>
</reference>
<dbReference type="STRING" id="1432141.A0A015ICM9"/>
<organism evidence="1 2">
    <name type="scientific">Rhizophagus irregularis (strain DAOM 197198w)</name>
    <name type="common">Glomus intraradices</name>
    <dbReference type="NCBI Taxonomy" id="1432141"/>
    <lineage>
        <taxon>Eukaryota</taxon>
        <taxon>Fungi</taxon>
        <taxon>Fungi incertae sedis</taxon>
        <taxon>Mucoromycota</taxon>
        <taxon>Glomeromycotina</taxon>
        <taxon>Glomeromycetes</taxon>
        <taxon>Glomerales</taxon>
        <taxon>Glomeraceae</taxon>
        <taxon>Rhizophagus</taxon>
    </lineage>
</organism>
<gene>
    <name evidence="1" type="ORF">RirG_230160</name>
</gene>
<dbReference type="AlphaFoldDB" id="A0A015ICM9"/>